<organism evidence="2 3">
    <name type="scientific">Rhypophila decipiens</name>
    <dbReference type="NCBI Taxonomy" id="261697"/>
    <lineage>
        <taxon>Eukaryota</taxon>
        <taxon>Fungi</taxon>
        <taxon>Dikarya</taxon>
        <taxon>Ascomycota</taxon>
        <taxon>Pezizomycotina</taxon>
        <taxon>Sordariomycetes</taxon>
        <taxon>Sordariomycetidae</taxon>
        <taxon>Sordariales</taxon>
        <taxon>Naviculisporaceae</taxon>
        <taxon>Rhypophila</taxon>
    </lineage>
</organism>
<keyword evidence="3" id="KW-1185">Reference proteome</keyword>
<accession>A0AAN7B434</accession>
<feature type="compositionally biased region" description="Polar residues" evidence="1">
    <location>
        <begin position="91"/>
        <end position="114"/>
    </location>
</feature>
<name>A0AAN7B434_9PEZI</name>
<feature type="compositionally biased region" description="Polar residues" evidence="1">
    <location>
        <begin position="268"/>
        <end position="282"/>
    </location>
</feature>
<feature type="region of interest" description="Disordered" evidence="1">
    <location>
        <begin position="53"/>
        <end position="75"/>
    </location>
</feature>
<feature type="region of interest" description="Disordered" evidence="1">
    <location>
        <begin position="438"/>
        <end position="523"/>
    </location>
</feature>
<feature type="region of interest" description="Disordered" evidence="1">
    <location>
        <begin position="91"/>
        <end position="119"/>
    </location>
</feature>
<evidence type="ECO:0000313" key="2">
    <source>
        <dbReference type="EMBL" id="KAK4210158.1"/>
    </source>
</evidence>
<sequence>MTGSWWHRLAYHHRLVGYRDFLRRVTPLEADSQSVSGGPSEVAASQHAAAAAAADAAGEASQEMGAAPATHGGNPSLGLGLTDVATLATESTAAQSTGSDSAAGGDTQSTITNKQPRHSCKCGICDSCTAPSSQEPALVCHHVACVSLEDCTILPGYKPYRFVNPDNRRTARISWLPTNFWSKTGQLTPSEQVSQIASSFDLENDQELISDMTAIIRDSMSSLAHRENRRFQQRSVERTLENMEGLLKAGLLDERSPFYDLFASRINQKSGSAPSTSSQDAQDQNDEDDVPMHRFQLIMNVMAEVDRMVADGRITEAEKEQTMLEFFTKAMTAFDESNGLNQFAGKPKTRTQPWVDKWTNAQTARVQSGKEMAELEMARRTSGIPMAAYGREPKIRSRLASEVWAANPVDTDQSHETAIIKRQDEPGTPAEALKSMTLPDADLGSEAPDSDIYGVSDDSDGDGDAKTAELTPAVVNQDSEGSGDSDSNDSDVQIETAEKSVPDDGDDSDEEEEVILFKGRRRA</sequence>
<protein>
    <submittedName>
        <fullName evidence="2">Uncharacterized protein</fullName>
    </submittedName>
</protein>
<feature type="region of interest" description="Disordered" evidence="1">
    <location>
        <begin position="268"/>
        <end position="287"/>
    </location>
</feature>
<dbReference type="Proteomes" id="UP001301769">
    <property type="component" value="Unassembled WGS sequence"/>
</dbReference>
<dbReference type="EMBL" id="MU858183">
    <property type="protein sequence ID" value="KAK4210158.1"/>
    <property type="molecule type" value="Genomic_DNA"/>
</dbReference>
<reference evidence="2" key="1">
    <citation type="journal article" date="2023" name="Mol. Phylogenet. Evol.">
        <title>Genome-scale phylogeny and comparative genomics of the fungal order Sordariales.</title>
        <authorList>
            <person name="Hensen N."/>
            <person name="Bonometti L."/>
            <person name="Westerberg I."/>
            <person name="Brannstrom I.O."/>
            <person name="Guillou S."/>
            <person name="Cros-Aarteil S."/>
            <person name="Calhoun S."/>
            <person name="Haridas S."/>
            <person name="Kuo A."/>
            <person name="Mondo S."/>
            <person name="Pangilinan J."/>
            <person name="Riley R."/>
            <person name="LaButti K."/>
            <person name="Andreopoulos B."/>
            <person name="Lipzen A."/>
            <person name="Chen C."/>
            <person name="Yan M."/>
            <person name="Daum C."/>
            <person name="Ng V."/>
            <person name="Clum A."/>
            <person name="Steindorff A."/>
            <person name="Ohm R.A."/>
            <person name="Martin F."/>
            <person name="Silar P."/>
            <person name="Natvig D.O."/>
            <person name="Lalanne C."/>
            <person name="Gautier V."/>
            <person name="Ament-Velasquez S.L."/>
            <person name="Kruys A."/>
            <person name="Hutchinson M.I."/>
            <person name="Powell A.J."/>
            <person name="Barry K."/>
            <person name="Miller A.N."/>
            <person name="Grigoriev I.V."/>
            <person name="Debuchy R."/>
            <person name="Gladieux P."/>
            <person name="Hiltunen Thoren M."/>
            <person name="Johannesson H."/>
        </authorList>
    </citation>
    <scope>NUCLEOTIDE SEQUENCE</scope>
    <source>
        <strain evidence="2">PSN293</strain>
    </source>
</reference>
<gene>
    <name evidence="2" type="ORF">QBC37DRAFT_448808</name>
</gene>
<comment type="caution">
    <text evidence="2">The sequence shown here is derived from an EMBL/GenBank/DDBJ whole genome shotgun (WGS) entry which is preliminary data.</text>
</comment>
<proteinExistence type="predicted"/>
<reference evidence="2" key="2">
    <citation type="submission" date="2023-05" db="EMBL/GenBank/DDBJ databases">
        <authorList>
            <consortium name="Lawrence Berkeley National Laboratory"/>
            <person name="Steindorff A."/>
            <person name="Hensen N."/>
            <person name="Bonometti L."/>
            <person name="Westerberg I."/>
            <person name="Brannstrom I.O."/>
            <person name="Guillou S."/>
            <person name="Cros-Aarteil S."/>
            <person name="Calhoun S."/>
            <person name="Haridas S."/>
            <person name="Kuo A."/>
            <person name="Mondo S."/>
            <person name="Pangilinan J."/>
            <person name="Riley R."/>
            <person name="Labutti K."/>
            <person name="Andreopoulos B."/>
            <person name="Lipzen A."/>
            <person name="Chen C."/>
            <person name="Yanf M."/>
            <person name="Daum C."/>
            <person name="Ng V."/>
            <person name="Clum A."/>
            <person name="Ohm R."/>
            <person name="Martin F."/>
            <person name="Silar P."/>
            <person name="Natvig D."/>
            <person name="Lalanne C."/>
            <person name="Gautier V."/>
            <person name="Ament-Velasquez S.L."/>
            <person name="Kruys A."/>
            <person name="Hutchinson M.I."/>
            <person name="Powell A.J."/>
            <person name="Barry K."/>
            <person name="Miller A.N."/>
            <person name="Grigoriev I.V."/>
            <person name="Debuchy R."/>
            <person name="Gladieux P."/>
            <person name="Thoren M.H."/>
            <person name="Johannesson H."/>
        </authorList>
    </citation>
    <scope>NUCLEOTIDE SEQUENCE</scope>
    <source>
        <strain evidence="2">PSN293</strain>
    </source>
</reference>
<feature type="compositionally biased region" description="Acidic residues" evidence="1">
    <location>
        <begin position="503"/>
        <end position="514"/>
    </location>
</feature>
<evidence type="ECO:0000256" key="1">
    <source>
        <dbReference type="SAM" id="MobiDB-lite"/>
    </source>
</evidence>
<dbReference type="AlphaFoldDB" id="A0AAN7B434"/>
<evidence type="ECO:0000313" key="3">
    <source>
        <dbReference type="Proteomes" id="UP001301769"/>
    </source>
</evidence>